<gene>
    <name evidence="1" type="ORF">HCU01_01230</name>
    <name evidence="2" type="ORF">SAMN05660971_00726</name>
</gene>
<dbReference type="RefSeq" id="WP_073433607.1">
    <property type="nucleotide sequence ID" value="NZ_BJXU01000004.1"/>
</dbReference>
<dbReference type="EMBL" id="BJXU01000004">
    <property type="protein sequence ID" value="GEN22174.1"/>
    <property type="molecule type" value="Genomic_DNA"/>
</dbReference>
<evidence type="ECO:0000313" key="1">
    <source>
        <dbReference type="EMBL" id="GEN22174.1"/>
    </source>
</evidence>
<sequence>MPTKRTRRSGAGASPLDQRLIGLFSCGTSCNLIDDDDQERLWRKHGERFLRHYWKQPGPCWMQRAFGEPWNDIPPHGFGHD</sequence>
<reference evidence="1 4" key="2">
    <citation type="submission" date="2019-07" db="EMBL/GenBank/DDBJ databases">
        <title>Whole genome shotgun sequence of Halomonas cupida NBRC 102219.</title>
        <authorList>
            <person name="Hosoyama A."/>
            <person name="Uohara A."/>
            <person name="Ohji S."/>
            <person name="Ichikawa N."/>
        </authorList>
    </citation>
    <scope>NUCLEOTIDE SEQUENCE [LARGE SCALE GENOMIC DNA]</scope>
    <source>
        <strain evidence="1 4">NBRC 102219</strain>
    </source>
</reference>
<protein>
    <submittedName>
        <fullName evidence="2">Uncharacterized protein</fullName>
    </submittedName>
</protein>
<dbReference type="Proteomes" id="UP000321726">
    <property type="component" value="Unassembled WGS sequence"/>
</dbReference>
<evidence type="ECO:0000313" key="2">
    <source>
        <dbReference type="EMBL" id="SHL48916.1"/>
    </source>
</evidence>
<evidence type="ECO:0000313" key="3">
    <source>
        <dbReference type="Proteomes" id="UP000184123"/>
    </source>
</evidence>
<organism evidence="2 3">
    <name type="scientific">Halomonas cupida</name>
    <dbReference type="NCBI Taxonomy" id="44933"/>
    <lineage>
        <taxon>Bacteria</taxon>
        <taxon>Pseudomonadati</taxon>
        <taxon>Pseudomonadota</taxon>
        <taxon>Gammaproteobacteria</taxon>
        <taxon>Oceanospirillales</taxon>
        <taxon>Halomonadaceae</taxon>
        <taxon>Halomonas</taxon>
    </lineage>
</organism>
<evidence type="ECO:0000313" key="4">
    <source>
        <dbReference type="Proteomes" id="UP000321726"/>
    </source>
</evidence>
<dbReference type="EMBL" id="FRCA01000001">
    <property type="protein sequence ID" value="SHL48916.1"/>
    <property type="molecule type" value="Genomic_DNA"/>
</dbReference>
<dbReference type="Proteomes" id="UP000184123">
    <property type="component" value="Unassembled WGS sequence"/>
</dbReference>
<dbReference type="AlphaFoldDB" id="A0A1M7B204"/>
<keyword evidence="4" id="KW-1185">Reference proteome</keyword>
<dbReference type="STRING" id="44933.SAMN05660971_00726"/>
<name>A0A1M7B204_9GAMM</name>
<reference evidence="2 3" key="1">
    <citation type="submission" date="2016-11" db="EMBL/GenBank/DDBJ databases">
        <authorList>
            <person name="Jaros S."/>
            <person name="Januszkiewicz K."/>
            <person name="Wedrychowicz H."/>
        </authorList>
    </citation>
    <scope>NUCLEOTIDE SEQUENCE [LARGE SCALE GENOMIC DNA]</scope>
    <source>
        <strain evidence="2 3">DSM 4740</strain>
    </source>
</reference>
<proteinExistence type="predicted"/>
<accession>A0A1M7B204</accession>